<dbReference type="InterPro" id="IPR050216">
    <property type="entry name" value="LRR_domain-containing"/>
</dbReference>
<accession>A0A914GXS6</accession>
<sequence>MSHSRAPELTVEMLKKRVSDGRMDLSSLRLNKIPLELMCRSLEGQRITRVDLSNNLLTSFSTQFSQFFPDIQEINLHSNKLKRLPENFGLLSNLRWLDLSNNQIKKLPVSFAELDQLEVVGDCSNDKKRSLAARNAVQYVQFFSTLSSESTAIADEAFLQNESSSNTSNGSANPNASADLRQAEKRHRNWRLRLQQDDEVTHQLDGEIPNIRQASSRVCSFVIRFVFFLTFIILVGVPIWLTLDSIREVCVSSQAVLDRTLPHKRPEERLCAKLAQSLMKGILPTPDHWSHVVDERLMASIPQQMQHFRW</sequence>
<dbReference type="AlphaFoldDB" id="A0A914GXS6"/>
<keyword evidence="3" id="KW-0812">Transmembrane</keyword>
<dbReference type="SUPFAM" id="SSF52058">
    <property type="entry name" value="L domain-like"/>
    <property type="match status" value="1"/>
</dbReference>
<evidence type="ECO:0000313" key="5">
    <source>
        <dbReference type="WBParaSite" id="Gr19_v10_g12333.t1"/>
    </source>
</evidence>
<organism evidence="4 5">
    <name type="scientific">Globodera rostochiensis</name>
    <name type="common">Golden nematode worm</name>
    <name type="synonym">Heterodera rostochiensis</name>
    <dbReference type="NCBI Taxonomy" id="31243"/>
    <lineage>
        <taxon>Eukaryota</taxon>
        <taxon>Metazoa</taxon>
        <taxon>Ecdysozoa</taxon>
        <taxon>Nematoda</taxon>
        <taxon>Chromadorea</taxon>
        <taxon>Rhabditida</taxon>
        <taxon>Tylenchina</taxon>
        <taxon>Tylenchomorpha</taxon>
        <taxon>Tylenchoidea</taxon>
        <taxon>Heteroderidae</taxon>
        <taxon>Heteroderinae</taxon>
        <taxon>Globodera</taxon>
    </lineage>
</organism>
<dbReference type="Proteomes" id="UP000887572">
    <property type="component" value="Unplaced"/>
</dbReference>
<keyword evidence="2" id="KW-0677">Repeat</keyword>
<evidence type="ECO:0000256" key="3">
    <source>
        <dbReference type="SAM" id="Phobius"/>
    </source>
</evidence>
<keyword evidence="4" id="KW-1185">Reference proteome</keyword>
<dbReference type="PANTHER" id="PTHR48051">
    <property type="match status" value="1"/>
</dbReference>
<proteinExistence type="predicted"/>
<reference evidence="5" key="1">
    <citation type="submission" date="2022-11" db="UniProtKB">
        <authorList>
            <consortium name="WormBaseParasite"/>
        </authorList>
    </citation>
    <scope>IDENTIFICATION</scope>
</reference>
<dbReference type="SMART" id="SM00369">
    <property type="entry name" value="LRR_TYP"/>
    <property type="match status" value="2"/>
</dbReference>
<keyword evidence="3" id="KW-0472">Membrane</keyword>
<name>A0A914GXS6_GLORO</name>
<protein>
    <submittedName>
        <fullName evidence="5">Leucine-rich repeat-containing protein 59</fullName>
    </submittedName>
</protein>
<dbReference type="WBParaSite" id="Gr19_v10_g12333.t1">
    <property type="protein sequence ID" value="Gr19_v10_g12333.t1"/>
    <property type="gene ID" value="Gr19_v10_g12333"/>
</dbReference>
<dbReference type="Pfam" id="PF13855">
    <property type="entry name" value="LRR_8"/>
    <property type="match status" value="1"/>
</dbReference>
<keyword evidence="3" id="KW-1133">Transmembrane helix</keyword>
<keyword evidence="1" id="KW-0433">Leucine-rich repeat</keyword>
<evidence type="ECO:0000313" key="4">
    <source>
        <dbReference type="Proteomes" id="UP000887572"/>
    </source>
</evidence>
<dbReference type="PROSITE" id="PS51450">
    <property type="entry name" value="LRR"/>
    <property type="match status" value="1"/>
</dbReference>
<evidence type="ECO:0000256" key="1">
    <source>
        <dbReference type="ARBA" id="ARBA00022614"/>
    </source>
</evidence>
<dbReference type="Gene3D" id="3.80.10.10">
    <property type="entry name" value="Ribonuclease Inhibitor"/>
    <property type="match status" value="1"/>
</dbReference>
<dbReference type="PANTHER" id="PTHR48051:SF1">
    <property type="entry name" value="RAS SUPPRESSOR PROTEIN 1"/>
    <property type="match status" value="1"/>
</dbReference>
<dbReference type="GO" id="GO:0005737">
    <property type="term" value="C:cytoplasm"/>
    <property type="evidence" value="ECO:0007669"/>
    <property type="project" value="TreeGrafter"/>
</dbReference>
<dbReference type="InterPro" id="IPR032675">
    <property type="entry name" value="LRR_dom_sf"/>
</dbReference>
<evidence type="ECO:0000256" key="2">
    <source>
        <dbReference type="ARBA" id="ARBA00022737"/>
    </source>
</evidence>
<dbReference type="InterPro" id="IPR003591">
    <property type="entry name" value="Leu-rich_rpt_typical-subtyp"/>
</dbReference>
<dbReference type="InterPro" id="IPR001611">
    <property type="entry name" value="Leu-rich_rpt"/>
</dbReference>
<feature type="transmembrane region" description="Helical" evidence="3">
    <location>
        <begin position="221"/>
        <end position="243"/>
    </location>
</feature>